<gene>
    <name evidence="2" type="ORF">GCM10025791_03080</name>
</gene>
<feature type="transmembrane region" description="Helical" evidence="1">
    <location>
        <begin position="5"/>
        <end position="25"/>
    </location>
</feature>
<comment type="caution">
    <text evidence="2">The sequence shown here is derived from an EMBL/GenBank/DDBJ whole genome shotgun (WGS) entry which is preliminary data.</text>
</comment>
<accession>A0AAV3TX43</accession>
<dbReference type="Pfam" id="PF11196">
    <property type="entry name" value="DUF2834"/>
    <property type="match status" value="1"/>
</dbReference>
<keyword evidence="1" id="KW-1133">Transmembrane helix</keyword>
<name>A0AAV3TX43_9ALTE</name>
<evidence type="ECO:0000313" key="3">
    <source>
        <dbReference type="Proteomes" id="UP001409585"/>
    </source>
</evidence>
<keyword evidence="3" id="KW-1185">Reference proteome</keyword>
<protein>
    <recommendedName>
        <fullName evidence="4">DUF2834 domain-containing protein</fullName>
    </recommendedName>
</protein>
<reference evidence="3" key="1">
    <citation type="journal article" date="2019" name="Int. J. Syst. Evol. Microbiol.">
        <title>The Global Catalogue of Microorganisms (GCM) 10K type strain sequencing project: providing services to taxonomists for standard genome sequencing and annotation.</title>
        <authorList>
            <consortium name="The Broad Institute Genomics Platform"/>
            <consortium name="The Broad Institute Genome Sequencing Center for Infectious Disease"/>
            <person name="Wu L."/>
            <person name="Ma J."/>
        </authorList>
    </citation>
    <scope>NUCLEOTIDE SEQUENCE [LARGE SCALE GENOMIC DNA]</scope>
    <source>
        <strain evidence="3">JCM 19134</strain>
    </source>
</reference>
<keyword evidence="1" id="KW-0472">Membrane</keyword>
<dbReference type="RefSeq" id="WP_345416004.1">
    <property type="nucleotide sequence ID" value="NZ_AP031496.1"/>
</dbReference>
<keyword evidence="1" id="KW-0812">Transmembrane</keyword>
<organism evidence="2 3">
    <name type="scientific">Halioxenophilus aromaticivorans</name>
    <dbReference type="NCBI Taxonomy" id="1306992"/>
    <lineage>
        <taxon>Bacteria</taxon>
        <taxon>Pseudomonadati</taxon>
        <taxon>Pseudomonadota</taxon>
        <taxon>Gammaproteobacteria</taxon>
        <taxon>Alteromonadales</taxon>
        <taxon>Alteromonadaceae</taxon>
        <taxon>Halioxenophilus</taxon>
    </lineage>
</organism>
<feature type="transmembrane region" description="Helical" evidence="1">
    <location>
        <begin position="45"/>
        <end position="63"/>
    </location>
</feature>
<dbReference type="EMBL" id="BAABLX010000003">
    <property type="protein sequence ID" value="GAA4930558.1"/>
    <property type="molecule type" value="Genomic_DNA"/>
</dbReference>
<evidence type="ECO:0008006" key="4">
    <source>
        <dbReference type="Google" id="ProtNLM"/>
    </source>
</evidence>
<evidence type="ECO:0000313" key="2">
    <source>
        <dbReference type="EMBL" id="GAA4930558.1"/>
    </source>
</evidence>
<proteinExistence type="predicted"/>
<dbReference type="InterPro" id="IPR021362">
    <property type="entry name" value="DUF2834"/>
</dbReference>
<dbReference type="AlphaFoldDB" id="A0AAV3TX43"/>
<sequence>MKAFYICMCILGTVLPFAAFAPWLFSQGPNITLLFQLASSNSISQFAWLDVLVSALVLIAFIWHEGRRLNMARLWLPSLGTCLVGVSLGLPLFLLLREIHITDQHTL</sequence>
<feature type="transmembrane region" description="Helical" evidence="1">
    <location>
        <begin position="75"/>
        <end position="96"/>
    </location>
</feature>
<dbReference type="Proteomes" id="UP001409585">
    <property type="component" value="Unassembled WGS sequence"/>
</dbReference>
<evidence type="ECO:0000256" key="1">
    <source>
        <dbReference type="SAM" id="Phobius"/>
    </source>
</evidence>